<organism evidence="1 2">
    <name type="scientific">Choristoneura fumiferana</name>
    <name type="common">Spruce budworm moth</name>
    <name type="synonym">Archips fumiferana</name>
    <dbReference type="NCBI Taxonomy" id="7141"/>
    <lineage>
        <taxon>Eukaryota</taxon>
        <taxon>Metazoa</taxon>
        <taxon>Ecdysozoa</taxon>
        <taxon>Arthropoda</taxon>
        <taxon>Hexapoda</taxon>
        <taxon>Insecta</taxon>
        <taxon>Pterygota</taxon>
        <taxon>Neoptera</taxon>
        <taxon>Endopterygota</taxon>
        <taxon>Lepidoptera</taxon>
        <taxon>Glossata</taxon>
        <taxon>Ditrysia</taxon>
        <taxon>Tortricoidea</taxon>
        <taxon>Tortricidae</taxon>
        <taxon>Tortricinae</taxon>
        <taxon>Choristoneura</taxon>
    </lineage>
</organism>
<comment type="caution">
    <text evidence="1">The sequence shown here is derived from an EMBL/GenBank/DDBJ whole genome shotgun (WGS) entry which is preliminary data.</text>
</comment>
<dbReference type="Proteomes" id="UP001064048">
    <property type="component" value="Chromosome 5"/>
</dbReference>
<proteinExistence type="predicted"/>
<name>A0ACC0KDE8_CHOFU</name>
<keyword evidence="2" id="KW-1185">Reference proteome</keyword>
<protein>
    <submittedName>
        <fullName evidence="1">Uncharacterized protein</fullName>
    </submittedName>
</protein>
<reference evidence="1 2" key="1">
    <citation type="journal article" date="2022" name="Genome Biol. Evol.">
        <title>The Spruce Budworm Genome: Reconstructing the Evolutionary History of Antifreeze Proteins.</title>
        <authorList>
            <person name="Beliveau C."/>
            <person name="Gagne P."/>
            <person name="Picq S."/>
            <person name="Vernygora O."/>
            <person name="Keeling C.I."/>
            <person name="Pinkney K."/>
            <person name="Doucet D."/>
            <person name="Wen F."/>
            <person name="Johnston J.S."/>
            <person name="Maaroufi H."/>
            <person name="Boyle B."/>
            <person name="Laroche J."/>
            <person name="Dewar K."/>
            <person name="Juretic N."/>
            <person name="Blackburn G."/>
            <person name="Nisole A."/>
            <person name="Brunet B."/>
            <person name="Brandao M."/>
            <person name="Lumley L."/>
            <person name="Duan J."/>
            <person name="Quan G."/>
            <person name="Lucarotti C.J."/>
            <person name="Roe A.D."/>
            <person name="Sperling F.A.H."/>
            <person name="Levesque R.C."/>
            <person name="Cusson M."/>
        </authorList>
    </citation>
    <scope>NUCLEOTIDE SEQUENCE [LARGE SCALE GENOMIC DNA]</scope>
    <source>
        <strain evidence="1">Glfc:IPQL:Cfum</strain>
    </source>
</reference>
<sequence>MVTNVSIKGFDEFVEFTNRIDPNGPPVLFYFDSKLPDGVTSWCPDCVVAEPVVRACLNDVKKDLIFVHVDCGPRDFYRDPQCVFRTDGRSKIRRIPTLLRWKGPRLEEAECIDRDKLAKLFES</sequence>
<dbReference type="EMBL" id="CM046105">
    <property type="protein sequence ID" value="KAI8434561.1"/>
    <property type="molecule type" value="Genomic_DNA"/>
</dbReference>
<evidence type="ECO:0000313" key="1">
    <source>
        <dbReference type="EMBL" id="KAI8434561.1"/>
    </source>
</evidence>
<gene>
    <name evidence="1" type="ORF">MSG28_003107</name>
</gene>
<accession>A0ACC0KDE8</accession>
<evidence type="ECO:0000313" key="2">
    <source>
        <dbReference type="Proteomes" id="UP001064048"/>
    </source>
</evidence>